<protein>
    <recommendedName>
        <fullName evidence="3">Metal-binding protein</fullName>
    </recommendedName>
</protein>
<reference evidence="1 2" key="1">
    <citation type="submission" date="2020-04" db="EMBL/GenBank/DDBJ databases">
        <title>Salinimonas sp. HHU 13199.</title>
        <authorList>
            <person name="Cui X."/>
            <person name="Zhang D."/>
        </authorList>
    </citation>
    <scope>NUCLEOTIDE SEQUENCE [LARGE SCALE GENOMIC DNA]</scope>
    <source>
        <strain evidence="1 2">HHU 13199</strain>
    </source>
</reference>
<organism evidence="1 2">
    <name type="scientific">Salinimonas profundi</name>
    <dbReference type="NCBI Taxonomy" id="2729140"/>
    <lineage>
        <taxon>Bacteria</taxon>
        <taxon>Pseudomonadati</taxon>
        <taxon>Pseudomonadota</taxon>
        <taxon>Gammaproteobacteria</taxon>
        <taxon>Alteromonadales</taxon>
        <taxon>Alteromonadaceae</taxon>
        <taxon>Alteromonas/Salinimonas group</taxon>
        <taxon>Salinimonas</taxon>
    </lineage>
</organism>
<sequence length="118" mass="13541">MNSCNCRNLEKTLAIKSSRDSFVANFKKLETSNENWAEMFKCNVCEQRWVVQVGAEMDREYNYAFKTEVPTLSAFDFKKANFDLEVHKHGGFSNDTCMILGCEQKALKGIAFCPNHKL</sequence>
<comment type="caution">
    <text evidence="1">The sequence shown here is derived from an EMBL/GenBank/DDBJ whole genome shotgun (WGS) entry which is preliminary data.</text>
</comment>
<evidence type="ECO:0000313" key="2">
    <source>
        <dbReference type="Proteomes" id="UP000624419"/>
    </source>
</evidence>
<keyword evidence="2" id="KW-1185">Reference proteome</keyword>
<name>A0ABR8LDZ7_9ALTE</name>
<dbReference type="Proteomes" id="UP000624419">
    <property type="component" value="Unassembled WGS sequence"/>
</dbReference>
<evidence type="ECO:0008006" key="3">
    <source>
        <dbReference type="Google" id="ProtNLM"/>
    </source>
</evidence>
<gene>
    <name evidence="1" type="ORF">HHX48_02090</name>
</gene>
<dbReference type="RefSeq" id="WP_191021975.1">
    <property type="nucleotide sequence ID" value="NZ_JABBXD010000001.1"/>
</dbReference>
<accession>A0ABR8LDZ7</accession>
<evidence type="ECO:0000313" key="1">
    <source>
        <dbReference type="EMBL" id="MBD3584521.1"/>
    </source>
</evidence>
<dbReference type="EMBL" id="JABBXD010000001">
    <property type="protein sequence ID" value="MBD3584521.1"/>
    <property type="molecule type" value="Genomic_DNA"/>
</dbReference>
<proteinExistence type="predicted"/>